<evidence type="ECO:0000313" key="2">
    <source>
        <dbReference type="Proteomes" id="UP001235664"/>
    </source>
</evidence>
<proteinExistence type="predicted"/>
<dbReference type="Proteomes" id="UP001235664">
    <property type="component" value="Unassembled WGS sequence"/>
</dbReference>
<dbReference type="Gene3D" id="1.25.40.10">
    <property type="entry name" value="Tetratricopeptide repeat domain"/>
    <property type="match status" value="1"/>
</dbReference>
<protein>
    <recommendedName>
        <fullName evidence="3">Sel1 repeat family protein</fullName>
    </recommendedName>
</protein>
<accession>A0ABT9H4G1</accession>
<sequence length="208" mass="23459">MPIKFNWQQTYAWERAHSNSAEILASDPHSSQVYDVLEATDVHEDGQFQIWLSLARDGSIYSMNQAAHCYEIGRGIALDLAEAERWYAEASARGSEIAMIRCAHQMAGRGDYESCVEILQRGVDSAWAPALFWQSWYRLEQCEDAKTNRMVRPMLQAASDAGHPGADWYLARLMARGVFGPENKAAGRQRIMEISSEIVKEIERSAEA</sequence>
<keyword evidence="2" id="KW-1185">Reference proteome</keyword>
<organism evidence="1 2">
    <name type="scientific">Qipengyuania benthica</name>
    <dbReference type="NCBI Taxonomy" id="3067651"/>
    <lineage>
        <taxon>Bacteria</taxon>
        <taxon>Pseudomonadati</taxon>
        <taxon>Pseudomonadota</taxon>
        <taxon>Alphaproteobacteria</taxon>
        <taxon>Sphingomonadales</taxon>
        <taxon>Erythrobacteraceae</taxon>
        <taxon>Qipengyuania</taxon>
    </lineage>
</organism>
<dbReference type="SUPFAM" id="SSF81901">
    <property type="entry name" value="HCP-like"/>
    <property type="match status" value="1"/>
</dbReference>
<dbReference type="RefSeq" id="WP_305928333.1">
    <property type="nucleotide sequence ID" value="NZ_JAVAIL010000001.1"/>
</dbReference>
<gene>
    <name evidence="1" type="ORF">Q9K01_00915</name>
</gene>
<dbReference type="InterPro" id="IPR011990">
    <property type="entry name" value="TPR-like_helical_dom_sf"/>
</dbReference>
<comment type="caution">
    <text evidence="1">The sequence shown here is derived from an EMBL/GenBank/DDBJ whole genome shotgun (WGS) entry which is preliminary data.</text>
</comment>
<evidence type="ECO:0008006" key="3">
    <source>
        <dbReference type="Google" id="ProtNLM"/>
    </source>
</evidence>
<name>A0ABT9H4G1_9SPHN</name>
<dbReference type="EMBL" id="JAVAIL010000001">
    <property type="protein sequence ID" value="MDP4538187.1"/>
    <property type="molecule type" value="Genomic_DNA"/>
</dbReference>
<evidence type="ECO:0000313" key="1">
    <source>
        <dbReference type="EMBL" id="MDP4538187.1"/>
    </source>
</evidence>
<reference evidence="1 2" key="1">
    <citation type="submission" date="2023-08" db="EMBL/GenBank/DDBJ databases">
        <title>genomic of DY56.</title>
        <authorList>
            <person name="Wang Y."/>
        </authorList>
    </citation>
    <scope>NUCLEOTIDE SEQUENCE [LARGE SCALE GENOMIC DNA]</scope>
    <source>
        <strain evidence="1 2">DY56-A-20</strain>
    </source>
</reference>